<accession>A0A136Q8V1</accession>
<reference evidence="1 2" key="1">
    <citation type="submission" date="2016-02" db="EMBL/GenBank/DDBJ databases">
        <authorList>
            <person name="Wen L."/>
            <person name="He K."/>
            <person name="Yang H."/>
        </authorList>
    </citation>
    <scope>NUCLEOTIDE SEQUENCE [LARGE SCALE GENOMIC DNA]</scope>
    <source>
        <strain evidence="1 2">DSM 22607</strain>
    </source>
</reference>
<comment type="caution">
    <text evidence="1">The sequence shown here is derived from an EMBL/GenBank/DDBJ whole genome shotgun (WGS) entry which is preliminary data.</text>
</comment>
<keyword evidence="2" id="KW-1185">Reference proteome</keyword>
<dbReference type="AlphaFoldDB" id="A0A136Q8V1"/>
<evidence type="ECO:0000313" key="1">
    <source>
        <dbReference type="EMBL" id="KXK67034.1"/>
    </source>
</evidence>
<evidence type="ECO:0000313" key="2">
    <source>
        <dbReference type="Proteomes" id="UP000070366"/>
    </source>
</evidence>
<name>A0A136Q8V1_9FIRM</name>
<organism evidence="1 2">
    <name type="scientific">Christensenella minuta</name>
    <dbReference type="NCBI Taxonomy" id="626937"/>
    <lineage>
        <taxon>Bacteria</taxon>
        <taxon>Bacillati</taxon>
        <taxon>Bacillota</taxon>
        <taxon>Clostridia</taxon>
        <taxon>Christensenellales</taxon>
        <taxon>Christensenellaceae</taxon>
        <taxon>Christensenella</taxon>
    </lineage>
</organism>
<dbReference type="EMBL" id="LSZW01000005">
    <property type="protein sequence ID" value="KXK67034.1"/>
    <property type="molecule type" value="Genomic_DNA"/>
</dbReference>
<proteinExistence type="predicted"/>
<protein>
    <submittedName>
        <fullName evidence="1">Uncharacterized protein</fullName>
    </submittedName>
</protein>
<gene>
    <name evidence="1" type="ORF">HMPREF3293_00101</name>
</gene>
<dbReference type="STRING" id="626937.HMPREF3293_00101"/>
<sequence>MSPLSPFSLVSSAYASEISPFGLLVAYPNTLTLFECAGDPFFVFSIL</sequence>
<dbReference type="Proteomes" id="UP000070366">
    <property type="component" value="Unassembled WGS sequence"/>
</dbReference>